<sequence length="573" mass="64812">MDDKTTHSRLIDMFEEAEEASAQSRDRAGRDLDYYDGKQWTADEARLLKKRGQPVIAWNRIREKVDYLQGDERNRRTKPQALPNTPSHEQDSHSATDALQFICRQNRYDETRSRVWADLLKAGWGGVEISVEPKTNMLGASALTGPEFRVIVRRCQWDRMFWDPHSSEEDFSDAAYKGMVVWMDREEAVRHYGEDAAEVFDDTVQAVNAGTSFDDRPKGSWARAGKRQRIRVVLIYLRNSDGGWDFCEFTKGGILRDGPSPFLDEDGNTEDPFVWRSAYVDRENNRYGVVRDMIDLQDEINKRRSKALHHFTARQTFGNQKFKAGSAENKKQLARPDGHIELAGTAQFGTDFGIIPTGDQAAGHFELLQQATAAFETIGPNAAMVGKKGRAESGRALLAQQQGGQVQMGPLTDALRQLDYDAYRKIWNRVRQYWTSETWIRVTDDDRTLRFVGLNEPLTDALGNVVGLKNDIARMDVDIVIEEAPAGATLLDEQFEMLVNLKRMDAGNEIPFKAIIAAAPNLRAKQDMLRMIDEREAQPPNPLQTAGAEAELEGLRAEARLKHAKAMREEAGF</sequence>
<dbReference type="RefSeq" id="WP_222876981.1">
    <property type="nucleotide sequence ID" value="NZ_AP023361.1"/>
</dbReference>
<protein>
    <recommendedName>
        <fullName evidence="4">Phage portal protein</fullName>
    </recommendedName>
</protein>
<keyword evidence="3" id="KW-1185">Reference proteome</keyword>
<gene>
    <name evidence="2" type="ORF">IZ6_10830</name>
</gene>
<evidence type="ECO:0000313" key="3">
    <source>
        <dbReference type="Proteomes" id="UP000515317"/>
    </source>
</evidence>
<accession>A0A6S6QV14</accession>
<dbReference type="EMBL" id="AP023361">
    <property type="protein sequence ID" value="BCJ90348.1"/>
    <property type="molecule type" value="Genomic_DNA"/>
</dbReference>
<dbReference type="InterPro" id="IPR032427">
    <property type="entry name" value="P22_portal"/>
</dbReference>
<reference evidence="2 3" key="1">
    <citation type="submission" date="2020-08" db="EMBL/GenBank/DDBJ databases">
        <title>Genome sequence of Rhizobiales bacterium strain IZ6.</title>
        <authorList>
            <person name="Nakai R."/>
            <person name="Naganuma T."/>
        </authorList>
    </citation>
    <scope>NUCLEOTIDE SEQUENCE [LARGE SCALE GENOMIC DNA]</scope>
    <source>
        <strain evidence="2 3">IZ6</strain>
    </source>
</reference>
<evidence type="ECO:0000256" key="1">
    <source>
        <dbReference type="SAM" id="MobiDB-lite"/>
    </source>
</evidence>
<dbReference type="KEGG" id="tso:IZ6_10830"/>
<feature type="region of interest" description="Disordered" evidence="1">
    <location>
        <begin position="69"/>
        <end position="95"/>
    </location>
</feature>
<proteinExistence type="predicted"/>
<evidence type="ECO:0008006" key="4">
    <source>
        <dbReference type="Google" id="ProtNLM"/>
    </source>
</evidence>
<dbReference type="Proteomes" id="UP000515317">
    <property type="component" value="Chromosome"/>
</dbReference>
<dbReference type="Pfam" id="PF16510">
    <property type="entry name" value="P22_portal"/>
    <property type="match status" value="1"/>
</dbReference>
<name>A0A6S6QV14_9HYPH</name>
<organism evidence="2 3">
    <name type="scientific">Terrihabitans soli</name>
    <dbReference type="NCBI Taxonomy" id="708113"/>
    <lineage>
        <taxon>Bacteria</taxon>
        <taxon>Pseudomonadati</taxon>
        <taxon>Pseudomonadota</taxon>
        <taxon>Alphaproteobacteria</taxon>
        <taxon>Hyphomicrobiales</taxon>
        <taxon>Terrihabitans</taxon>
    </lineage>
</organism>
<evidence type="ECO:0000313" key="2">
    <source>
        <dbReference type="EMBL" id="BCJ90348.1"/>
    </source>
</evidence>
<dbReference type="AlphaFoldDB" id="A0A6S6QV14"/>